<proteinExistence type="predicted"/>
<dbReference type="Pfam" id="PF01937">
    <property type="entry name" value="ARMT1-like_dom"/>
    <property type="match status" value="1"/>
</dbReference>
<dbReference type="Proteomes" id="UP001074446">
    <property type="component" value="Unassembled WGS sequence"/>
</dbReference>
<dbReference type="AlphaFoldDB" id="A0A9E5DKN4"/>
<dbReference type="InterPro" id="IPR014444">
    <property type="entry name" value="PH1575-like"/>
</dbReference>
<dbReference type="Gene3D" id="1.10.285.20">
    <property type="entry name" value="Uncharacterised protein PF01937, DUF89, domain 2"/>
    <property type="match status" value="1"/>
</dbReference>
<keyword evidence="1" id="KW-0175">Coiled coil</keyword>
<dbReference type="Proteomes" id="UP001068021">
    <property type="component" value="Unassembled WGS sequence"/>
</dbReference>
<feature type="domain" description="Damage-control phosphatase ARMT1-like metal-binding" evidence="2">
    <location>
        <begin position="4"/>
        <end position="282"/>
    </location>
</feature>
<evidence type="ECO:0000313" key="5">
    <source>
        <dbReference type="Proteomes" id="UP001068021"/>
    </source>
</evidence>
<sequence>MKVYYECAPCFLRQAKEALDLATDNQSLKMEIMEELVGVVYNDFHKGAVSNVVGTRIHRIIKDRTGNEDPYLLEKRKGNDIALKFLPKIKKILNGRDGLEIYIKAAITGNLIDFGALGVNFDVEKAICKNMEKEITLNQIDELENELKSAKNVLYLADNSGEIVFDKLLIEKLKDYDVDVTVALKEKPILNDACIDDAVQIGMDEVAMLVSTGTDSIGILYADISEEFKKIFEEADLVISKGLGNYEGMTEMELGDKPVFCLFNVKCNAVAKSVGANVGDNVVLEL</sequence>
<dbReference type="PIRSF" id="PIRSF006593">
    <property type="entry name" value="UCP006593"/>
    <property type="match status" value="1"/>
</dbReference>
<dbReference type="Gene3D" id="3.40.50.10880">
    <property type="entry name" value="Uncharacterised protein PF01937, DUF89, domain 3"/>
    <property type="match status" value="1"/>
</dbReference>
<comment type="caution">
    <text evidence="3">The sequence shown here is derived from an EMBL/GenBank/DDBJ whole genome shotgun (WGS) entry which is preliminary data.</text>
</comment>
<evidence type="ECO:0000313" key="3">
    <source>
        <dbReference type="EMBL" id="MCZ3366493.1"/>
    </source>
</evidence>
<dbReference type="RefSeq" id="WP_048082845.1">
    <property type="nucleotide sequence ID" value="NZ_JAPVER010000020.1"/>
</dbReference>
<dbReference type="EMBL" id="JAPVES010000029">
    <property type="protein sequence ID" value="MCZ3372001.1"/>
    <property type="molecule type" value="Genomic_DNA"/>
</dbReference>
<gene>
    <name evidence="4" type="ORF">O3H35_05100</name>
    <name evidence="3" type="ORF">O3H54_11435</name>
</gene>
<dbReference type="SUPFAM" id="SSF111321">
    <property type="entry name" value="AF1104-like"/>
    <property type="match status" value="1"/>
</dbReference>
<dbReference type="InterPro" id="IPR036075">
    <property type="entry name" value="ARMT-1-like_metal-bd_sf"/>
</dbReference>
<feature type="coiled-coil region" evidence="1">
    <location>
        <begin position="133"/>
        <end position="160"/>
    </location>
</feature>
<accession>A0A9E5DKN4</accession>
<evidence type="ECO:0000313" key="4">
    <source>
        <dbReference type="EMBL" id="MCZ3372001.1"/>
    </source>
</evidence>
<organism evidence="3 5">
    <name type="scientific">Methanobacterium veterum</name>
    <dbReference type="NCBI Taxonomy" id="408577"/>
    <lineage>
        <taxon>Archaea</taxon>
        <taxon>Methanobacteriati</taxon>
        <taxon>Methanobacteriota</taxon>
        <taxon>Methanomada group</taxon>
        <taxon>Methanobacteria</taxon>
        <taxon>Methanobacteriales</taxon>
        <taxon>Methanobacteriaceae</taxon>
        <taxon>Methanobacterium</taxon>
    </lineage>
</organism>
<dbReference type="EMBL" id="JAPVER010000020">
    <property type="protein sequence ID" value="MCZ3366493.1"/>
    <property type="molecule type" value="Genomic_DNA"/>
</dbReference>
<dbReference type="InterPro" id="IPR002791">
    <property type="entry name" value="ARMT1-like_metal-bd"/>
</dbReference>
<protein>
    <submittedName>
        <fullName evidence="3">ARMT1-like domain-containing protein</fullName>
    </submittedName>
</protein>
<evidence type="ECO:0000259" key="2">
    <source>
        <dbReference type="Pfam" id="PF01937"/>
    </source>
</evidence>
<keyword evidence="5" id="KW-1185">Reference proteome</keyword>
<evidence type="ECO:0000256" key="1">
    <source>
        <dbReference type="SAM" id="Coils"/>
    </source>
</evidence>
<dbReference type="Gene3D" id="1.10.8.380">
    <property type="entry name" value="Uncharacterised protein PF01937, DUF89, domain 1"/>
    <property type="match status" value="1"/>
</dbReference>
<reference evidence="3" key="1">
    <citation type="submission" date="2022-12" db="EMBL/GenBank/DDBJ databases">
        <title>Reclassification of two methanogenic archaea species isolated from the Kolyma lowland permafrost.</title>
        <authorList>
            <person name="Trubitsyn V.E."/>
            <person name="Rivkina E.M."/>
            <person name="Shcherbakova V.A."/>
        </authorList>
    </citation>
    <scope>NUCLEOTIDE SEQUENCE</scope>
    <source>
        <strain evidence="3">M2</strain>
        <strain evidence="4">MK4</strain>
    </source>
</reference>
<name>A0A9E5DKN4_9EURY</name>